<evidence type="ECO:0000313" key="3">
    <source>
        <dbReference type="Proteomes" id="UP000789739"/>
    </source>
</evidence>
<keyword evidence="3" id="KW-1185">Reference proteome</keyword>
<dbReference type="InterPro" id="IPR027065">
    <property type="entry name" value="Lon_Prtase"/>
</dbReference>
<dbReference type="GO" id="GO:0004252">
    <property type="term" value="F:serine-type endopeptidase activity"/>
    <property type="evidence" value="ECO:0007669"/>
    <property type="project" value="InterPro"/>
</dbReference>
<dbReference type="InterPro" id="IPR003593">
    <property type="entry name" value="AAA+_ATPase"/>
</dbReference>
<dbReference type="OrthoDB" id="10042665at2759"/>
<name>A0A9N9BPK9_9GLOM</name>
<feature type="domain" description="AAA+ ATPase" evidence="1">
    <location>
        <begin position="1"/>
        <end position="147"/>
    </location>
</feature>
<dbReference type="Gene3D" id="3.40.50.300">
    <property type="entry name" value="P-loop containing nucleotide triphosphate hydrolases"/>
    <property type="match status" value="1"/>
</dbReference>
<dbReference type="InterPro" id="IPR001270">
    <property type="entry name" value="ClpA/B"/>
</dbReference>
<dbReference type="Pfam" id="PF00004">
    <property type="entry name" value="AAA"/>
    <property type="match status" value="1"/>
</dbReference>
<dbReference type="PANTHER" id="PTHR43718">
    <property type="entry name" value="LON PROTEASE"/>
    <property type="match status" value="1"/>
</dbReference>
<dbReference type="InterPro" id="IPR027417">
    <property type="entry name" value="P-loop_NTPase"/>
</dbReference>
<dbReference type="PANTHER" id="PTHR43718:SF2">
    <property type="entry name" value="LON PROTEASE HOMOLOG, MITOCHONDRIAL"/>
    <property type="match status" value="1"/>
</dbReference>
<protein>
    <submittedName>
        <fullName evidence="2">5350_t:CDS:1</fullName>
    </submittedName>
</protein>
<dbReference type="PRINTS" id="PR00300">
    <property type="entry name" value="CLPPROTEASEA"/>
</dbReference>
<dbReference type="EMBL" id="CAJVPI010000808">
    <property type="protein sequence ID" value="CAG8573693.1"/>
    <property type="molecule type" value="Genomic_DNA"/>
</dbReference>
<dbReference type="InterPro" id="IPR003959">
    <property type="entry name" value="ATPase_AAA_core"/>
</dbReference>
<proteinExistence type="predicted"/>
<dbReference type="Proteomes" id="UP000789739">
    <property type="component" value="Unassembled WGS sequence"/>
</dbReference>
<sequence length="181" mass="20695">MYLLLGPPGVGKTYISEMLAEAMNRPIEEISMNGKKDPNIFFGVPQEWAGAGVGEILKAMVKHKDRAPVILLDEFEKCDKQVQQVLGNLTDETINKKFKDVFFDFPVPINEVIFFCTANFPEDIEGFLLSRLTRVKIEPLTFNERIEVAQGLIDYNFAKYEISHLKDNFDLDLIKKCLCKE</sequence>
<dbReference type="GO" id="GO:0006515">
    <property type="term" value="P:protein quality control for misfolded or incompletely synthesized proteins"/>
    <property type="evidence" value="ECO:0007669"/>
    <property type="project" value="TreeGrafter"/>
</dbReference>
<dbReference type="SUPFAM" id="SSF52540">
    <property type="entry name" value="P-loop containing nucleoside triphosphate hydrolases"/>
    <property type="match status" value="1"/>
</dbReference>
<organism evidence="2 3">
    <name type="scientific">Paraglomus brasilianum</name>
    <dbReference type="NCBI Taxonomy" id="144538"/>
    <lineage>
        <taxon>Eukaryota</taxon>
        <taxon>Fungi</taxon>
        <taxon>Fungi incertae sedis</taxon>
        <taxon>Mucoromycota</taxon>
        <taxon>Glomeromycotina</taxon>
        <taxon>Glomeromycetes</taxon>
        <taxon>Paraglomerales</taxon>
        <taxon>Paraglomeraceae</taxon>
        <taxon>Paraglomus</taxon>
    </lineage>
</organism>
<evidence type="ECO:0000259" key="1">
    <source>
        <dbReference type="SMART" id="SM00382"/>
    </source>
</evidence>
<dbReference type="GO" id="GO:0016887">
    <property type="term" value="F:ATP hydrolysis activity"/>
    <property type="evidence" value="ECO:0007669"/>
    <property type="project" value="InterPro"/>
</dbReference>
<dbReference type="GO" id="GO:0004176">
    <property type="term" value="F:ATP-dependent peptidase activity"/>
    <property type="evidence" value="ECO:0007669"/>
    <property type="project" value="InterPro"/>
</dbReference>
<evidence type="ECO:0000313" key="2">
    <source>
        <dbReference type="EMBL" id="CAG8573693.1"/>
    </source>
</evidence>
<accession>A0A9N9BPK9</accession>
<gene>
    <name evidence="2" type="ORF">PBRASI_LOCUS6238</name>
</gene>
<dbReference type="GO" id="GO:0005524">
    <property type="term" value="F:ATP binding"/>
    <property type="evidence" value="ECO:0007669"/>
    <property type="project" value="InterPro"/>
</dbReference>
<dbReference type="AlphaFoldDB" id="A0A9N9BPK9"/>
<dbReference type="SMART" id="SM00382">
    <property type="entry name" value="AAA"/>
    <property type="match status" value="1"/>
</dbReference>
<reference evidence="2" key="1">
    <citation type="submission" date="2021-06" db="EMBL/GenBank/DDBJ databases">
        <authorList>
            <person name="Kallberg Y."/>
            <person name="Tangrot J."/>
            <person name="Rosling A."/>
        </authorList>
    </citation>
    <scope>NUCLEOTIDE SEQUENCE</scope>
    <source>
        <strain evidence="2">BR232B</strain>
    </source>
</reference>
<comment type="caution">
    <text evidence="2">The sequence shown here is derived from an EMBL/GenBank/DDBJ whole genome shotgun (WGS) entry which is preliminary data.</text>
</comment>